<dbReference type="SUPFAM" id="SSF53901">
    <property type="entry name" value="Thiolase-like"/>
    <property type="match status" value="1"/>
</dbReference>
<keyword evidence="2 4" id="KW-0808">Transferase</keyword>
<dbReference type="CDD" id="cd00834">
    <property type="entry name" value="KAS_I_II"/>
    <property type="match status" value="1"/>
</dbReference>
<dbReference type="GO" id="GO:0004315">
    <property type="term" value="F:3-oxoacyl-[acyl-carrier-protein] synthase activity"/>
    <property type="evidence" value="ECO:0007669"/>
    <property type="project" value="UniProtKB-EC"/>
</dbReference>
<dbReference type="FunFam" id="3.40.47.10:FF:000018">
    <property type="entry name" value="3-oxoacyl-[acyl-carrier-protein] synthase 2"/>
    <property type="match status" value="1"/>
</dbReference>
<sequence>MTRPAHGPDIVVTGLGAVSAAGIGTEENWRGVRSGRSAVATDPELAGLPVDISCRVPEYDVDGLIGWQEARRIDRTTQLAIVAAHEALADAGLDPKTWDGARVGVVMGTSNGGAGTMEREYVTFVKEGHEWVSPLVGVTAPMNMLAGYLAIHLGAFGPNLVTATACASGPTALGTARMLLRSGACDVVVAGGAEAPLTQMSMSALHQMGALSKRTDDPAAACRPFDAGRDGMVAAEGAGVLILERAEDARARGARRRARLAGYGASADGYHLSAPDPSGAGAERAIRMALADADLAPGDIDHVNAHGSSTPLNDLTEGRVIGRVYGDRVAVTSTKGVVGHALGAAGALESVYTVLALEHGEVPPTANLEQQDKEIEVDVVAGAARPVPIRAASTHSFGFGGQNAVIVFDSAV</sequence>
<comment type="similarity">
    <text evidence="1 4">Belongs to the thiolase-like superfamily. Beta-ketoacyl-ACP synthases family.</text>
</comment>
<dbReference type="SMART" id="SM00825">
    <property type="entry name" value="PKS_KS"/>
    <property type="match status" value="1"/>
</dbReference>
<dbReference type="Pfam" id="PF02801">
    <property type="entry name" value="Ketoacyl-synt_C"/>
    <property type="match status" value="1"/>
</dbReference>
<dbReference type="InterPro" id="IPR020841">
    <property type="entry name" value="PKS_Beta-ketoAc_synthase_dom"/>
</dbReference>
<keyword evidence="7" id="KW-1185">Reference proteome</keyword>
<dbReference type="InterPro" id="IPR014030">
    <property type="entry name" value="Ketoacyl_synth_N"/>
</dbReference>
<dbReference type="RefSeq" id="WP_179813734.1">
    <property type="nucleotide sequence ID" value="NZ_JACBZD010000001.1"/>
</dbReference>
<keyword evidence="3 6" id="KW-0012">Acyltransferase</keyword>
<proteinExistence type="inferred from homology"/>
<dbReference type="InterPro" id="IPR016039">
    <property type="entry name" value="Thiolase-like"/>
</dbReference>
<accession>A0A852ZR78</accession>
<dbReference type="PROSITE" id="PS52004">
    <property type="entry name" value="KS3_2"/>
    <property type="match status" value="1"/>
</dbReference>
<dbReference type="AlphaFoldDB" id="A0A852ZR78"/>
<dbReference type="InterPro" id="IPR014031">
    <property type="entry name" value="Ketoacyl_synth_C"/>
</dbReference>
<evidence type="ECO:0000256" key="3">
    <source>
        <dbReference type="ARBA" id="ARBA00023315"/>
    </source>
</evidence>
<feature type="domain" description="Ketosynthase family 3 (KS3)" evidence="5">
    <location>
        <begin position="7"/>
        <end position="410"/>
    </location>
</feature>
<dbReference type="Proteomes" id="UP000567795">
    <property type="component" value="Unassembled WGS sequence"/>
</dbReference>
<evidence type="ECO:0000313" key="7">
    <source>
        <dbReference type="Proteomes" id="UP000567795"/>
    </source>
</evidence>
<evidence type="ECO:0000313" key="6">
    <source>
        <dbReference type="EMBL" id="NYI04903.1"/>
    </source>
</evidence>
<evidence type="ECO:0000256" key="1">
    <source>
        <dbReference type="ARBA" id="ARBA00008467"/>
    </source>
</evidence>
<evidence type="ECO:0000256" key="2">
    <source>
        <dbReference type="ARBA" id="ARBA00022679"/>
    </source>
</evidence>
<dbReference type="NCBIfam" id="NF005589">
    <property type="entry name" value="PRK07314.1"/>
    <property type="match status" value="1"/>
</dbReference>
<dbReference type="Pfam" id="PF00109">
    <property type="entry name" value="ketoacyl-synt"/>
    <property type="match status" value="1"/>
</dbReference>
<protein>
    <submittedName>
        <fullName evidence="6">3-oxoacyl-[acyl-carrier-protein] synthase II</fullName>
        <ecNumber evidence="6">2.3.1.179</ecNumber>
    </submittedName>
</protein>
<name>A0A852ZR78_9ACTN</name>
<dbReference type="PANTHER" id="PTHR11712">
    <property type="entry name" value="POLYKETIDE SYNTHASE-RELATED"/>
    <property type="match status" value="1"/>
</dbReference>
<organism evidence="6 7">
    <name type="scientific">Allostreptomyces psammosilenae</name>
    <dbReference type="NCBI Taxonomy" id="1892865"/>
    <lineage>
        <taxon>Bacteria</taxon>
        <taxon>Bacillati</taxon>
        <taxon>Actinomycetota</taxon>
        <taxon>Actinomycetes</taxon>
        <taxon>Kitasatosporales</taxon>
        <taxon>Streptomycetaceae</taxon>
        <taxon>Allostreptomyces</taxon>
    </lineage>
</organism>
<dbReference type="EC" id="2.3.1.179" evidence="6"/>
<reference evidence="6 7" key="1">
    <citation type="submission" date="2020-07" db="EMBL/GenBank/DDBJ databases">
        <title>Sequencing the genomes of 1000 actinobacteria strains.</title>
        <authorList>
            <person name="Klenk H.-P."/>
        </authorList>
    </citation>
    <scope>NUCLEOTIDE SEQUENCE [LARGE SCALE GENOMIC DNA]</scope>
    <source>
        <strain evidence="6 7">DSM 42178</strain>
    </source>
</reference>
<dbReference type="GO" id="GO:0030497">
    <property type="term" value="P:fatty acid elongation"/>
    <property type="evidence" value="ECO:0007669"/>
    <property type="project" value="UniProtKB-ARBA"/>
</dbReference>
<comment type="caution">
    <text evidence="6">The sequence shown here is derived from an EMBL/GenBank/DDBJ whole genome shotgun (WGS) entry which is preliminary data.</text>
</comment>
<evidence type="ECO:0000259" key="5">
    <source>
        <dbReference type="PROSITE" id="PS52004"/>
    </source>
</evidence>
<dbReference type="InterPro" id="IPR018201">
    <property type="entry name" value="Ketoacyl_synth_AS"/>
</dbReference>
<dbReference type="InterPro" id="IPR000794">
    <property type="entry name" value="Beta-ketoacyl_synthase"/>
</dbReference>
<dbReference type="EMBL" id="JACBZD010000001">
    <property type="protein sequence ID" value="NYI04903.1"/>
    <property type="molecule type" value="Genomic_DNA"/>
</dbReference>
<gene>
    <name evidence="6" type="ORF">FHU37_001846</name>
</gene>
<dbReference type="PROSITE" id="PS00606">
    <property type="entry name" value="KS3_1"/>
    <property type="match status" value="1"/>
</dbReference>
<dbReference type="FunFam" id="3.40.47.10:FF:000029">
    <property type="entry name" value="3-oxoacyl-[acyl-carrier-protein] synthase 1"/>
    <property type="match status" value="1"/>
</dbReference>
<dbReference type="Gene3D" id="3.40.47.10">
    <property type="match status" value="2"/>
</dbReference>
<evidence type="ECO:0000256" key="4">
    <source>
        <dbReference type="RuleBase" id="RU003694"/>
    </source>
</evidence>
<dbReference type="PANTHER" id="PTHR11712:SF347">
    <property type="entry name" value="BETA KETOACYL-ACYL CARRIER PROTEIN SYNTHASE"/>
    <property type="match status" value="1"/>
</dbReference>